<evidence type="ECO:0000256" key="7">
    <source>
        <dbReference type="RuleBase" id="RU366067"/>
    </source>
</evidence>
<comment type="similarity">
    <text evidence="1 7">Belongs to the peptidase S46 family.</text>
</comment>
<gene>
    <name evidence="8" type="ORF">NCTC11661_00727</name>
</gene>
<evidence type="ECO:0000313" key="9">
    <source>
        <dbReference type="Proteomes" id="UP000255515"/>
    </source>
</evidence>
<keyword evidence="6 7" id="KW-0720">Serine protease</keyword>
<evidence type="ECO:0000256" key="5">
    <source>
        <dbReference type="ARBA" id="ARBA00022801"/>
    </source>
</evidence>
<dbReference type="RefSeq" id="WP_002686518.1">
    <property type="nucleotide sequence ID" value="NZ_UFTJ01000001.1"/>
</dbReference>
<dbReference type="Gene3D" id="2.40.10.10">
    <property type="entry name" value="Trypsin-like serine proteases"/>
    <property type="match status" value="1"/>
</dbReference>
<dbReference type="GO" id="GO:0008239">
    <property type="term" value="F:dipeptidyl-peptidase activity"/>
    <property type="evidence" value="ECO:0007669"/>
    <property type="project" value="UniProtKB-UniRule"/>
</dbReference>
<dbReference type="GO" id="GO:0006508">
    <property type="term" value="P:proteolysis"/>
    <property type="evidence" value="ECO:0007669"/>
    <property type="project" value="UniProtKB-KW"/>
</dbReference>
<evidence type="ECO:0000256" key="4">
    <source>
        <dbReference type="ARBA" id="ARBA00022729"/>
    </source>
</evidence>
<dbReference type="EMBL" id="UFTJ01000001">
    <property type="protein sequence ID" value="SSZ47064.1"/>
    <property type="molecule type" value="Genomic_DNA"/>
</dbReference>
<evidence type="ECO:0000256" key="2">
    <source>
        <dbReference type="ARBA" id="ARBA00022438"/>
    </source>
</evidence>
<dbReference type="InterPro" id="IPR009003">
    <property type="entry name" value="Peptidase_S1_PA"/>
</dbReference>
<dbReference type="Proteomes" id="UP000255515">
    <property type="component" value="Unassembled WGS sequence"/>
</dbReference>
<evidence type="ECO:0000256" key="3">
    <source>
        <dbReference type="ARBA" id="ARBA00022670"/>
    </source>
</evidence>
<dbReference type="InterPro" id="IPR019500">
    <property type="entry name" value="Pep_S46"/>
</dbReference>
<dbReference type="GO" id="GO:0070009">
    <property type="term" value="F:serine-type aminopeptidase activity"/>
    <property type="evidence" value="ECO:0007669"/>
    <property type="project" value="UniProtKB-UniRule"/>
</dbReference>
<protein>
    <recommendedName>
        <fullName evidence="7">Dipeptidyl-peptidase</fullName>
        <ecNumber evidence="7">3.4.14.-</ecNumber>
    </recommendedName>
</protein>
<dbReference type="Pfam" id="PF10459">
    <property type="entry name" value="Peptidase_S46"/>
    <property type="match status" value="1"/>
</dbReference>
<evidence type="ECO:0000256" key="6">
    <source>
        <dbReference type="ARBA" id="ARBA00022825"/>
    </source>
</evidence>
<dbReference type="PANTHER" id="PTHR38469:SF1">
    <property type="entry name" value="PERIPLASMIC PEPTIDASE SUBFAMILY S1B"/>
    <property type="match status" value="1"/>
</dbReference>
<sequence length="725" mass="82376">MKKILLLSSFLMSFLTVKADEGMWLMTMIKRLRGVDFQKQGLKLTPEEIYSINQASLKDGIVSFGGFCTGEIVSEKGLILTNHHCGYDAIAALSSPEKDYLKNGFWAKRQNDELVSKDLFVRFLVRMGDATARINAQLNDEMSADERKKIIDAEYKAIQKENSENGKYTVVVRDFFGGNEFYYFVYQDFKDVRLVGAPPSALGKFGGDTDNWEWPRHTADFAMFRVYADAKGNPVEYSPTNVPLKPKHHLPISLKGVENGDFAMIIGYPGRTNRYLTSYGLEQLVNKSYPAWVKASNLSMTVMKKHMDKQKKVQLNYAGQYASVANYWKNRQGTIDAVYQNGTISAKQALENEFRNWAYQPGNEKYSGVLTALNSYYKQVEDRNVERMYNAQIQMNVKYISIAYRLGTLLDSYAKQELQNRIKMKPELLKTIDEFYKEFDEQLEGEMLNSMVRLYQENITSSLANEALTSQDASSLSLKAHSSIFANKASVLAFMQNPDRLKLDADPMYQLGRKFVEGQKAIAEAYAKVDAYFAKNNRLYLQGLRKAFPNKEFYPDANGTMRITFGKVSTLPKRKDRDYEGINENYYTLMDGLVKKYKAGDEEFDLPRKVLDMNALKDFGVYADKNGHLPVNFLSDNDITGGNSGSPTIDGEGNLIGIAFDGNSEALSGDIVFEKEYQKTINVDIRFVMWIIDKYAGARNLIEEMTFVTHDAPKPIKGSELNKKK</sequence>
<dbReference type="SUPFAM" id="SSF50494">
    <property type="entry name" value="Trypsin-like serine proteases"/>
    <property type="match status" value="1"/>
</dbReference>
<dbReference type="GO" id="GO:0043171">
    <property type="term" value="P:peptide catabolic process"/>
    <property type="evidence" value="ECO:0007669"/>
    <property type="project" value="UniProtKB-UniRule"/>
</dbReference>
<dbReference type="PANTHER" id="PTHR38469">
    <property type="entry name" value="PERIPLASMIC PEPTIDASE SUBFAMILY S1B"/>
    <property type="match status" value="1"/>
</dbReference>
<dbReference type="InterPro" id="IPR043504">
    <property type="entry name" value="Peptidase_S1_PA_chymotrypsin"/>
</dbReference>
<keyword evidence="2 7" id="KW-0031">Aminopeptidase</keyword>
<evidence type="ECO:0000256" key="1">
    <source>
        <dbReference type="ARBA" id="ARBA00010491"/>
    </source>
</evidence>
<keyword evidence="4" id="KW-0732">Signal</keyword>
<dbReference type="EC" id="3.4.14.-" evidence="7"/>
<comment type="function">
    <text evidence="7">Catalyzes the removal of dipeptides from the N-terminus of oligopeptides.</text>
</comment>
<accession>A0A376C011</accession>
<evidence type="ECO:0000313" key="8">
    <source>
        <dbReference type="EMBL" id="SSZ47064.1"/>
    </source>
</evidence>
<keyword evidence="3 7" id="KW-0645">Protease</keyword>
<proteinExistence type="inferred from homology"/>
<keyword evidence="5 7" id="KW-0378">Hydrolase</keyword>
<reference evidence="8 9" key="1">
    <citation type="submission" date="2018-06" db="EMBL/GenBank/DDBJ databases">
        <authorList>
            <consortium name="Pathogen Informatics"/>
            <person name="Doyle S."/>
        </authorList>
    </citation>
    <scope>NUCLEOTIDE SEQUENCE [LARGE SCALE GENOMIC DNA]</scope>
    <source>
        <strain evidence="8 9">NCTC11661</strain>
    </source>
</reference>
<dbReference type="AlphaFoldDB" id="A0A376C011"/>
<organism evidence="8 9">
    <name type="scientific">Bergeyella zoohelcum</name>
    <dbReference type="NCBI Taxonomy" id="1015"/>
    <lineage>
        <taxon>Bacteria</taxon>
        <taxon>Pseudomonadati</taxon>
        <taxon>Bacteroidota</taxon>
        <taxon>Flavobacteriia</taxon>
        <taxon>Flavobacteriales</taxon>
        <taxon>Weeksellaceae</taxon>
        <taxon>Bergeyella</taxon>
    </lineage>
</organism>
<name>A0A376C011_9FLAO</name>